<protein>
    <submittedName>
        <fullName evidence="3">Outer membrane protein with beta-barrel domain</fullName>
    </submittedName>
</protein>
<sequence>MRKNLLLAILLFSTKSISAQIHKPAYLKFDNGIAMSSFRSNPNLQILEDVNVNYSASFGIDFQQKKWFYFSSQLGYMRIGGNETNNGLIGTPNYKISENSDYLHLNTTFRVATQRTGLNVFAGAGPYANFLISSKKLQGDFYKVGYEYKPFYYGGKTEIGFTQDLKKFRFGLVGSYMFNLSPTVAVDVSGLTLRNETFSTTLSVGYRLE</sequence>
<feature type="chain" id="PRO_5016269826" evidence="1">
    <location>
        <begin position="20"/>
        <end position="209"/>
    </location>
</feature>
<feature type="domain" description="Outer membrane protein beta-barrel" evidence="2">
    <location>
        <begin position="31"/>
        <end position="183"/>
    </location>
</feature>
<dbReference type="EMBL" id="QGGO01000005">
    <property type="protein sequence ID" value="PWK27985.1"/>
    <property type="molecule type" value="Genomic_DNA"/>
</dbReference>
<reference evidence="3 4" key="1">
    <citation type="submission" date="2018-05" db="EMBL/GenBank/DDBJ databases">
        <title>Genomic Encyclopedia of Archaeal and Bacterial Type Strains, Phase II (KMG-II): from individual species to whole genera.</title>
        <authorList>
            <person name="Goeker M."/>
        </authorList>
    </citation>
    <scope>NUCLEOTIDE SEQUENCE [LARGE SCALE GENOMIC DNA]</scope>
    <source>
        <strain evidence="3 4">DSM 22214</strain>
    </source>
</reference>
<evidence type="ECO:0000256" key="1">
    <source>
        <dbReference type="SAM" id="SignalP"/>
    </source>
</evidence>
<dbReference type="Pfam" id="PF13568">
    <property type="entry name" value="OMP_b-brl_2"/>
    <property type="match status" value="1"/>
</dbReference>
<evidence type="ECO:0000313" key="3">
    <source>
        <dbReference type="EMBL" id="PWK27985.1"/>
    </source>
</evidence>
<keyword evidence="1" id="KW-0732">Signal</keyword>
<keyword evidence="4" id="KW-1185">Reference proteome</keyword>
<dbReference type="AlphaFoldDB" id="A0A316EC27"/>
<dbReference type="InterPro" id="IPR025665">
    <property type="entry name" value="Beta-barrel_OMP_2"/>
</dbReference>
<gene>
    <name evidence="3" type="ORF">LV89_01392</name>
</gene>
<accession>A0A316EC27</accession>
<feature type="signal peptide" evidence="1">
    <location>
        <begin position="1"/>
        <end position="19"/>
    </location>
</feature>
<dbReference type="Proteomes" id="UP000245489">
    <property type="component" value="Unassembled WGS sequence"/>
</dbReference>
<evidence type="ECO:0000259" key="2">
    <source>
        <dbReference type="Pfam" id="PF13568"/>
    </source>
</evidence>
<evidence type="ECO:0000313" key="4">
    <source>
        <dbReference type="Proteomes" id="UP000245489"/>
    </source>
</evidence>
<dbReference type="OrthoDB" id="1098760at2"/>
<organism evidence="3 4">
    <name type="scientific">Arcicella aurantiaca</name>
    <dbReference type="NCBI Taxonomy" id="591202"/>
    <lineage>
        <taxon>Bacteria</taxon>
        <taxon>Pseudomonadati</taxon>
        <taxon>Bacteroidota</taxon>
        <taxon>Cytophagia</taxon>
        <taxon>Cytophagales</taxon>
        <taxon>Flectobacillaceae</taxon>
        <taxon>Arcicella</taxon>
    </lineage>
</organism>
<name>A0A316EC27_9BACT</name>
<proteinExistence type="predicted"/>
<comment type="caution">
    <text evidence="3">The sequence shown here is derived from an EMBL/GenBank/DDBJ whole genome shotgun (WGS) entry which is preliminary data.</text>
</comment>
<dbReference type="RefSeq" id="WP_109742145.1">
    <property type="nucleotide sequence ID" value="NZ_QGGO01000005.1"/>
</dbReference>